<evidence type="ECO:0000313" key="4">
    <source>
        <dbReference type="EMBL" id="RKN75105.1"/>
    </source>
</evidence>
<dbReference type="AlphaFoldDB" id="A0A3B0BP37"/>
<dbReference type="Gene3D" id="3.40.630.30">
    <property type="match status" value="1"/>
</dbReference>
<evidence type="ECO:0000259" key="3">
    <source>
        <dbReference type="PROSITE" id="PS51186"/>
    </source>
</evidence>
<feature type="domain" description="N-acetyltransferase" evidence="3">
    <location>
        <begin position="3"/>
        <end position="158"/>
    </location>
</feature>
<organism evidence="4 5">
    <name type="scientific">Ulvibacterium marinum</name>
    <dbReference type="NCBI Taxonomy" id="2419782"/>
    <lineage>
        <taxon>Bacteria</taxon>
        <taxon>Pseudomonadati</taxon>
        <taxon>Bacteroidota</taxon>
        <taxon>Flavobacteriia</taxon>
        <taxon>Flavobacteriales</taxon>
        <taxon>Flavobacteriaceae</taxon>
        <taxon>Ulvibacterium</taxon>
    </lineage>
</organism>
<dbReference type="PROSITE" id="PS51186">
    <property type="entry name" value="GNAT"/>
    <property type="match status" value="1"/>
</dbReference>
<keyword evidence="1 4" id="KW-0808">Transferase</keyword>
<dbReference type="GO" id="GO:0016747">
    <property type="term" value="F:acyltransferase activity, transferring groups other than amino-acyl groups"/>
    <property type="evidence" value="ECO:0007669"/>
    <property type="project" value="InterPro"/>
</dbReference>
<evidence type="ECO:0000313" key="5">
    <source>
        <dbReference type="Proteomes" id="UP000276603"/>
    </source>
</evidence>
<dbReference type="CDD" id="cd04301">
    <property type="entry name" value="NAT_SF"/>
    <property type="match status" value="1"/>
</dbReference>
<dbReference type="RefSeq" id="WP_120714448.1">
    <property type="nucleotide sequence ID" value="NZ_RBCJ01000008.1"/>
</dbReference>
<accession>A0A3B0BP37</accession>
<reference evidence="4 5" key="1">
    <citation type="submission" date="2018-10" db="EMBL/GenBank/DDBJ databases">
        <title>Ulvibacterium marinum gen. nov., sp. nov., a novel marine bacterium of the family Flavobacteriaceae, isolated from a culture of the green alga Ulva prolifera.</title>
        <authorList>
            <person name="Zhang Z."/>
        </authorList>
    </citation>
    <scope>NUCLEOTIDE SEQUENCE [LARGE SCALE GENOMIC DNA]</scope>
    <source>
        <strain evidence="4 5">CCMM003</strain>
    </source>
</reference>
<name>A0A3B0BP37_9FLAO</name>
<dbReference type="SUPFAM" id="SSF55729">
    <property type="entry name" value="Acyl-CoA N-acyltransferases (Nat)"/>
    <property type="match status" value="1"/>
</dbReference>
<protein>
    <submittedName>
        <fullName evidence="4">N-acetyltransferase family protein</fullName>
    </submittedName>
</protein>
<evidence type="ECO:0000256" key="2">
    <source>
        <dbReference type="ARBA" id="ARBA00023315"/>
    </source>
</evidence>
<dbReference type="Proteomes" id="UP000276603">
    <property type="component" value="Unassembled WGS sequence"/>
</dbReference>
<gene>
    <name evidence="4" type="ORF">D7Z94_25225</name>
</gene>
<evidence type="ECO:0000256" key="1">
    <source>
        <dbReference type="ARBA" id="ARBA00022679"/>
    </source>
</evidence>
<dbReference type="OrthoDB" id="9799096at2"/>
<proteinExistence type="predicted"/>
<dbReference type="Pfam" id="PF13420">
    <property type="entry name" value="Acetyltransf_4"/>
    <property type="match status" value="1"/>
</dbReference>
<dbReference type="InterPro" id="IPR016181">
    <property type="entry name" value="Acyl_CoA_acyltransferase"/>
</dbReference>
<keyword evidence="5" id="KW-1185">Reference proteome</keyword>
<comment type="caution">
    <text evidence="4">The sequence shown here is derived from an EMBL/GenBank/DDBJ whole genome shotgun (WGS) entry which is preliminary data.</text>
</comment>
<keyword evidence="2" id="KW-0012">Acyltransferase</keyword>
<dbReference type="EMBL" id="RBCJ01000008">
    <property type="protein sequence ID" value="RKN75105.1"/>
    <property type="molecule type" value="Genomic_DNA"/>
</dbReference>
<sequence>MRVHIRQATMEDMEGILEIVNHEILHTTVLYHYEKLSLEQQKKWFKRKTEDGMPVLVAELSSKVVGYGTFGIFRPWDAYRFSVEHSIYVHKDYRHRGMGKLLMSRLIDIAKQNGYHTMIAGVDGSSDESLKFHKKFGFEEVGTFKEIGHKFDKWLDLRFLQLFLE</sequence>
<dbReference type="PANTHER" id="PTHR43072:SF23">
    <property type="entry name" value="UPF0039 PROTEIN C11D3.02C"/>
    <property type="match status" value="1"/>
</dbReference>
<dbReference type="InterPro" id="IPR000182">
    <property type="entry name" value="GNAT_dom"/>
</dbReference>
<dbReference type="PANTHER" id="PTHR43072">
    <property type="entry name" value="N-ACETYLTRANSFERASE"/>
    <property type="match status" value="1"/>
</dbReference>